<keyword evidence="2" id="KW-0472">Membrane</keyword>
<dbReference type="RefSeq" id="WP_076347975.1">
    <property type="nucleotide sequence ID" value="NZ_CP019082.1"/>
</dbReference>
<dbReference type="Proteomes" id="UP000186309">
    <property type="component" value="Chromosome"/>
</dbReference>
<keyword evidence="2" id="KW-0812">Transmembrane</keyword>
<organism evidence="3 4">
    <name type="scientific">Paludisphaera borealis</name>
    <dbReference type="NCBI Taxonomy" id="1387353"/>
    <lineage>
        <taxon>Bacteria</taxon>
        <taxon>Pseudomonadati</taxon>
        <taxon>Planctomycetota</taxon>
        <taxon>Planctomycetia</taxon>
        <taxon>Isosphaerales</taxon>
        <taxon>Isosphaeraceae</taxon>
        <taxon>Paludisphaera</taxon>
    </lineage>
</organism>
<feature type="compositionally biased region" description="Basic and acidic residues" evidence="1">
    <location>
        <begin position="1"/>
        <end position="29"/>
    </location>
</feature>
<keyword evidence="2" id="KW-1133">Transmembrane helix</keyword>
<feature type="region of interest" description="Disordered" evidence="1">
    <location>
        <begin position="80"/>
        <end position="124"/>
    </location>
</feature>
<evidence type="ECO:0000313" key="4">
    <source>
        <dbReference type="Proteomes" id="UP000186309"/>
    </source>
</evidence>
<accession>A0A1U7CT53</accession>
<evidence type="ECO:0000256" key="2">
    <source>
        <dbReference type="SAM" id="Phobius"/>
    </source>
</evidence>
<sequence>MSAARRDEPEQEISIRQREHELFRSHADDSSAGPARPFADYLRDTPSAPLPAWVKALLWGLAAMVALLFAAALWRSIHKTHARAPKTPRPSVSSTPGPRPGPIAATSPRSRRPACFSSSPNQES</sequence>
<protein>
    <submittedName>
        <fullName evidence="3">Uncharacterized protein</fullName>
    </submittedName>
</protein>
<keyword evidence="4" id="KW-1185">Reference proteome</keyword>
<evidence type="ECO:0000256" key="1">
    <source>
        <dbReference type="SAM" id="MobiDB-lite"/>
    </source>
</evidence>
<dbReference type="EMBL" id="CP019082">
    <property type="protein sequence ID" value="APW62130.1"/>
    <property type="molecule type" value="Genomic_DNA"/>
</dbReference>
<dbReference type="AlphaFoldDB" id="A0A1U7CT53"/>
<evidence type="ECO:0000313" key="3">
    <source>
        <dbReference type="EMBL" id="APW62130.1"/>
    </source>
</evidence>
<name>A0A1U7CT53_9BACT</name>
<gene>
    <name evidence="3" type="ORF">BSF38_03662</name>
</gene>
<reference evidence="4" key="1">
    <citation type="submission" date="2016-12" db="EMBL/GenBank/DDBJ databases">
        <title>Comparative genomics of four Isosphaeraceae planctomycetes: a common pool of plasmids and glycoside hydrolase genes.</title>
        <authorList>
            <person name="Ivanova A."/>
        </authorList>
    </citation>
    <scope>NUCLEOTIDE SEQUENCE [LARGE SCALE GENOMIC DNA]</scope>
    <source>
        <strain evidence="4">PX4</strain>
    </source>
</reference>
<dbReference type="STRING" id="1387353.BSF38_03662"/>
<feature type="transmembrane region" description="Helical" evidence="2">
    <location>
        <begin position="56"/>
        <end position="74"/>
    </location>
</feature>
<dbReference type="KEGG" id="pbor:BSF38_03662"/>
<proteinExistence type="predicted"/>
<feature type="region of interest" description="Disordered" evidence="1">
    <location>
        <begin position="1"/>
        <end position="41"/>
    </location>
</feature>